<keyword evidence="3" id="KW-1185">Reference proteome</keyword>
<dbReference type="EMBL" id="KL198138">
    <property type="protein sequence ID" value="KDQ06397.1"/>
    <property type="molecule type" value="Genomic_DNA"/>
</dbReference>
<evidence type="ECO:0000313" key="2">
    <source>
        <dbReference type="EMBL" id="KDQ06397.1"/>
    </source>
</evidence>
<proteinExistence type="predicted"/>
<dbReference type="InParanoid" id="A0A067M3G8"/>
<evidence type="ECO:0000313" key="3">
    <source>
        <dbReference type="Proteomes" id="UP000027195"/>
    </source>
</evidence>
<dbReference type="Proteomes" id="UP000027195">
    <property type="component" value="Unassembled WGS sequence"/>
</dbReference>
<accession>A0A067M3G8</accession>
<organism evidence="2 3">
    <name type="scientific">Botryobasidium botryosum (strain FD-172 SS1)</name>
    <dbReference type="NCBI Taxonomy" id="930990"/>
    <lineage>
        <taxon>Eukaryota</taxon>
        <taxon>Fungi</taxon>
        <taxon>Dikarya</taxon>
        <taxon>Basidiomycota</taxon>
        <taxon>Agaricomycotina</taxon>
        <taxon>Agaricomycetes</taxon>
        <taxon>Cantharellales</taxon>
        <taxon>Botryobasidiaceae</taxon>
        <taxon>Botryobasidium</taxon>
    </lineage>
</organism>
<sequence length="267" mass="29463">MGHDRGACTPQLQIGSVPNKQGSSTAIYVLFKIVTSWMSAFNSSLRVFNSPSSPPPPPTQTSFSLTSGDSTTVQSPYIYRLLNEIISAILEFTAHCPTIQFLPTCVRAPTNVSHVSRRWRDIAMATPTLSTSNKISVNSKFLQILLARSRSAPLDINLTLPSAWPDNVPIVHQQSLMHAQEALIRLFSRSVHELSTQMALWRTFAIRGLQKLTDFSCILLSCLRRSTLTASPFIVMMGYEVSAAGRCLRGAHPACTISAWSIYMYPS</sequence>
<feature type="region of interest" description="Disordered" evidence="1">
    <location>
        <begin position="48"/>
        <end position="70"/>
    </location>
</feature>
<name>A0A067M3G8_BOTB1</name>
<dbReference type="HOGENOM" id="CLU_1044084_0_0_1"/>
<evidence type="ECO:0000256" key="1">
    <source>
        <dbReference type="SAM" id="MobiDB-lite"/>
    </source>
</evidence>
<feature type="non-terminal residue" evidence="2">
    <location>
        <position position="267"/>
    </location>
</feature>
<dbReference type="AlphaFoldDB" id="A0A067M3G8"/>
<dbReference type="OrthoDB" id="2884925at2759"/>
<gene>
    <name evidence="2" type="ORF">BOTBODRAFT_254471</name>
</gene>
<protein>
    <recommendedName>
        <fullName evidence="4">F-box domain-containing protein</fullName>
    </recommendedName>
</protein>
<reference evidence="3" key="1">
    <citation type="journal article" date="2014" name="Proc. Natl. Acad. Sci. U.S.A.">
        <title>Extensive sampling of basidiomycete genomes demonstrates inadequacy of the white-rot/brown-rot paradigm for wood decay fungi.</title>
        <authorList>
            <person name="Riley R."/>
            <person name="Salamov A.A."/>
            <person name="Brown D.W."/>
            <person name="Nagy L.G."/>
            <person name="Floudas D."/>
            <person name="Held B.W."/>
            <person name="Levasseur A."/>
            <person name="Lombard V."/>
            <person name="Morin E."/>
            <person name="Otillar R."/>
            <person name="Lindquist E.A."/>
            <person name="Sun H."/>
            <person name="LaButti K.M."/>
            <person name="Schmutz J."/>
            <person name="Jabbour D."/>
            <person name="Luo H."/>
            <person name="Baker S.E."/>
            <person name="Pisabarro A.G."/>
            <person name="Walton J.D."/>
            <person name="Blanchette R.A."/>
            <person name="Henrissat B."/>
            <person name="Martin F."/>
            <person name="Cullen D."/>
            <person name="Hibbett D.S."/>
            <person name="Grigoriev I.V."/>
        </authorList>
    </citation>
    <scope>NUCLEOTIDE SEQUENCE [LARGE SCALE GENOMIC DNA]</scope>
    <source>
        <strain evidence="3">FD-172 SS1</strain>
    </source>
</reference>
<evidence type="ECO:0008006" key="4">
    <source>
        <dbReference type="Google" id="ProtNLM"/>
    </source>
</evidence>